<dbReference type="EMBL" id="JAKOGI010002244">
    <property type="protein sequence ID" value="KAJ8422482.1"/>
    <property type="molecule type" value="Genomic_DNA"/>
</dbReference>
<keyword evidence="2" id="KW-1185">Reference proteome</keyword>
<dbReference type="AlphaFoldDB" id="A0A9Q1GJW0"/>
<dbReference type="InterPro" id="IPR044202">
    <property type="entry name" value="LETM1/MDM38-like"/>
</dbReference>
<reference evidence="1" key="1">
    <citation type="submission" date="2022-04" db="EMBL/GenBank/DDBJ databases">
        <title>Carnegiea gigantea Genome sequencing and assembly v2.</title>
        <authorList>
            <person name="Copetti D."/>
            <person name="Sanderson M.J."/>
            <person name="Burquez A."/>
            <person name="Wojciechowski M.F."/>
        </authorList>
    </citation>
    <scope>NUCLEOTIDE SEQUENCE</scope>
    <source>
        <strain evidence="1">SGP5-SGP5p</strain>
        <tissue evidence="1">Aerial part</tissue>
    </source>
</reference>
<dbReference type="PANTHER" id="PTHR14009:SF9">
    <property type="entry name" value="LETM1-LIKE PROTEIN"/>
    <property type="match status" value="1"/>
</dbReference>
<dbReference type="GO" id="GO:0030003">
    <property type="term" value="P:intracellular monoatomic cation homeostasis"/>
    <property type="evidence" value="ECO:0007669"/>
    <property type="project" value="TreeGrafter"/>
</dbReference>
<dbReference type="GO" id="GO:0005743">
    <property type="term" value="C:mitochondrial inner membrane"/>
    <property type="evidence" value="ECO:0007669"/>
    <property type="project" value="InterPro"/>
</dbReference>
<sequence length="491" mass="55767">MLTHKRIQSLFPFASADDGVTVDRDPESSTSRDVEAMRIRLDQALQNEDYNDGLVQSLYDAARVFELSIKERISLSKISWFSVAWLGIDRNAWIKELSYQAAVYALLQAANEISSRVDGRERDVNIAVQRSLLRMSAPLESIIRDKLSRGQPENFDWFWSEQIPVVVDTFVNHFERDPRFKGATTSGRRLPMGSGTGGDVALLVLALVCIATIMKLGPAKVPCSQLFTMVPDITGSLMDVLVRLVSIREAYHAVKEIGLHREFLVHFGPRAASCGVTDDCMTDEMVFWVDLVQMQLQRAIDKEKIWSRLTTSESIEDHIHAVSDKDTHQTALLALWLQSASRNGTWSDMQQHWVLERDLAIFGFFITLGRSTRSFLAANGFDKIDEPIEGFIRYLVGGCVLYYPQFSSISSYELYVEVVSEELDWLRFYPGYSNTYKSSHGHKNKSEDPPNVEAIFQALNVCSRWIRVFMKHSKWVKNPSNIKAARFLSKG</sequence>
<organism evidence="1 2">
    <name type="scientific">Carnegiea gigantea</name>
    <dbReference type="NCBI Taxonomy" id="171969"/>
    <lineage>
        <taxon>Eukaryota</taxon>
        <taxon>Viridiplantae</taxon>
        <taxon>Streptophyta</taxon>
        <taxon>Embryophyta</taxon>
        <taxon>Tracheophyta</taxon>
        <taxon>Spermatophyta</taxon>
        <taxon>Magnoliopsida</taxon>
        <taxon>eudicotyledons</taxon>
        <taxon>Gunneridae</taxon>
        <taxon>Pentapetalae</taxon>
        <taxon>Caryophyllales</taxon>
        <taxon>Cactineae</taxon>
        <taxon>Cactaceae</taxon>
        <taxon>Cactoideae</taxon>
        <taxon>Echinocereeae</taxon>
        <taxon>Carnegiea</taxon>
    </lineage>
</organism>
<dbReference type="PANTHER" id="PTHR14009">
    <property type="entry name" value="LEUCINE ZIPPER-EF-HAND CONTAINING TRANSMEMBRANE PROTEIN"/>
    <property type="match status" value="1"/>
</dbReference>
<evidence type="ECO:0000313" key="1">
    <source>
        <dbReference type="EMBL" id="KAJ8422482.1"/>
    </source>
</evidence>
<accession>A0A9Q1GJW0</accession>
<protein>
    <submittedName>
        <fullName evidence="1">Uncharacterized protein</fullName>
    </submittedName>
</protein>
<gene>
    <name evidence="1" type="ORF">Cgig2_017610</name>
</gene>
<proteinExistence type="predicted"/>
<name>A0A9Q1GJW0_9CARY</name>
<dbReference type="OrthoDB" id="275278at2759"/>
<comment type="caution">
    <text evidence="1">The sequence shown here is derived from an EMBL/GenBank/DDBJ whole genome shotgun (WGS) entry which is preliminary data.</text>
</comment>
<evidence type="ECO:0000313" key="2">
    <source>
        <dbReference type="Proteomes" id="UP001153076"/>
    </source>
</evidence>
<dbReference type="Proteomes" id="UP001153076">
    <property type="component" value="Unassembled WGS sequence"/>
</dbReference>